<gene>
    <name evidence="10" type="ORF">D3H55_14780</name>
</gene>
<evidence type="ECO:0000256" key="1">
    <source>
        <dbReference type="ARBA" id="ARBA00004651"/>
    </source>
</evidence>
<dbReference type="RefSeq" id="WP_119547970.1">
    <property type="nucleotide sequence ID" value="NZ_QXIR01000020.1"/>
</dbReference>
<name>A0A3A1QW83_9BACI</name>
<evidence type="ECO:0000259" key="9">
    <source>
        <dbReference type="PROSITE" id="PS51012"/>
    </source>
</evidence>
<reference evidence="10 11" key="1">
    <citation type="submission" date="2018-09" db="EMBL/GenBank/DDBJ databases">
        <title>Bacillus saliacetes sp. nov., isolated from Thai shrimp paste (Ka-pi).</title>
        <authorList>
            <person name="Daroonpunt R."/>
            <person name="Tanasupawat S."/>
            <person name="Yiamsombut S."/>
        </authorList>
    </citation>
    <scope>NUCLEOTIDE SEQUENCE [LARGE SCALE GENOMIC DNA]</scope>
    <source>
        <strain evidence="10 11">SKP7-4</strain>
    </source>
</reference>
<dbReference type="AlphaFoldDB" id="A0A3A1QW83"/>
<dbReference type="PROSITE" id="PS51012">
    <property type="entry name" value="ABC_TM2"/>
    <property type="match status" value="1"/>
</dbReference>
<feature type="transmembrane region" description="Helical" evidence="8">
    <location>
        <begin position="12"/>
        <end position="30"/>
    </location>
</feature>
<keyword evidence="5 8" id="KW-0812">Transmembrane</keyword>
<evidence type="ECO:0000256" key="5">
    <source>
        <dbReference type="ARBA" id="ARBA00022692"/>
    </source>
</evidence>
<evidence type="ECO:0000256" key="7">
    <source>
        <dbReference type="ARBA" id="ARBA00023136"/>
    </source>
</evidence>
<keyword evidence="7 8" id="KW-0472">Membrane</keyword>
<evidence type="ECO:0000313" key="11">
    <source>
        <dbReference type="Proteomes" id="UP000265801"/>
    </source>
</evidence>
<comment type="similarity">
    <text evidence="2 8">Belongs to the ABC-2 integral membrane protein family.</text>
</comment>
<protein>
    <recommendedName>
        <fullName evidence="8">Transport permease protein</fullName>
    </recommendedName>
</protein>
<keyword evidence="3 8" id="KW-0813">Transport</keyword>
<keyword evidence="11" id="KW-1185">Reference proteome</keyword>
<sequence length="267" mass="31765">MNSMKTVLLEQVYYINLIFRLAVYEIKGMYQIHYLGVLWQILNPTIQVTIYWFVFGLGIRGGQPVGEIPFFIWLLVGLIPWFFISPSIIQGSNSIYSKVSLVSKMKFPISVLPTIRIFSNSFQFVFMLLFLMIILMVYGVNPGWYIIQLPYYLVCLYIFLFCFTLLSSTIATLIRDYQMLLQSLMRMLLYLTPILWDTSRLPQVFENILKLNPFFYIIEGFRNTIFAKEWFFQDPVYAIYFWLLTFVILYFGSRVHLKFRDSFVDYL</sequence>
<feature type="transmembrane region" description="Helical" evidence="8">
    <location>
        <begin position="117"/>
        <end position="138"/>
    </location>
</feature>
<dbReference type="Pfam" id="PF01061">
    <property type="entry name" value="ABC2_membrane"/>
    <property type="match status" value="1"/>
</dbReference>
<dbReference type="GO" id="GO:0005886">
    <property type="term" value="C:plasma membrane"/>
    <property type="evidence" value="ECO:0007669"/>
    <property type="project" value="UniProtKB-SubCell"/>
</dbReference>
<organism evidence="10 11">
    <name type="scientific">Bacillus salacetis</name>
    <dbReference type="NCBI Taxonomy" id="2315464"/>
    <lineage>
        <taxon>Bacteria</taxon>
        <taxon>Bacillati</taxon>
        <taxon>Bacillota</taxon>
        <taxon>Bacilli</taxon>
        <taxon>Bacillales</taxon>
        <taxon>Bacillaceae</taxon>
        <taxon>Bacillus</taxon>
    </lineage>
</organism>
<feature type="domain" description="ABC transmembrane type-2" evidence="9">
    <location>
        <begin position="35"/>
        <end position="259"/>
    </location>
</feature>
<keyword evidence="6 8" id="KW-1133">Transmembrane helix</keyword>
<proteinExistence type="inferred from homology"/>
<feature type="transmembrane region" description="Helical" evidence="8">
    <location>
        <begin position="236"/>
        <end position="253"/>
    </location>
</feature>
<dbReference type="GO" id="GO:0140359">
    <property type="term" value="F:ABC-type transporter activity"/>
    <property type="evidence" value="ECO:0007669"/>
    <property type="project" value="InterPro"/>
</dbReference>
<feature type="transmembrane region" description="Helical" evidence="8">
    <location>
        <begin position="71"/>
        <end position="96"/>
    </location>
</feature>
<feature type="transmembrane region" description="Helical" evidence="8">
    <location>
        <begin position="37"/>
        <end position="59"/>
    </location>
</feature>
<dbReference type="PANTHER" id="PTHR30413:SF10">
    <property type="entry name" value="CAPSULE POLYSACCHARIDE EXPORT INNER-MEMBRANE PROTEIN CTRC"/>
    <property type="match status" value="1"/>
</dbReference>
<dbReference type="InterPro" id="IPR013525">
    <property type="entry name" value="ABC2_TM"/>
</dbReference>
<evidence type="ECO:0000313" key="10">
    <source>
        <dbReference type="EMBL" id="RIW31878.1"/>
    </source>
</evidence>
<dbReference type="InterPro" id="IPR047817">
    <property type="entry name" value="ABC2_TM_bact-type"/>
</dbReference>
<evidence type="ECO:0000256" key="3">
    <source>
        <dbReference type="ARBA" id="ARBA00022448"/>
    </source>
</evidence>
<evidence type="ECO:0000256" key="8">
    <source>
        <dbReference type="RuleBase" id="RU361157"/>
    </source>
</evidence>
<dbReference type="EMBL" id="QXIR01000020">
    <property type="protein sequence ID" value="RIW31878.1"/>
    <property type="molecule type" value="Genomic_DNA"/>
</dbReference>
<keyword evidence="4 8" id="KW-1003">Cell membrane</keyword>
<comment type="subcellular location">
    <subcellularLocation>
        <location evidence="1 8">Cell membrane</location>
        <topology evidence="1 8">Multi-pass membrane protein</topology>
    </subcellularLocation>
</comment>
<dbReference type="OrthoDB" id="9794365at2"/>
<dbReference type="GO" id="GO:0015920">
    <property type="term" value="P:lipopolysaccharide transport"/>
    <property type="evidence" value="ECO:0007669"/>
    <property type="project" value="TreeGrafter"/>
</dbReference>
<evidence type="ECO:0000256" key="2">
    <source>
        <dbReference type="ARBA" id="ARBA00007783"/>
    </source>
</evidence>
<evidence type="ECO:0000256" key="4">
    <source>
        <dbReference type="ARBA" id="ARBA00022475"/>
    </source>
</evidence>
<feature type="transmembrane region" description="Helical" evidence="8">
    <location>
        <begin position="144"/>
        <end position="167"/>
    </location>
</feature>
<accession>A0A3A1QW83</accession>
<comment type="caution">
    <text evidence="10">The sequence shown here is derived from an EMBL/GenBank/DDBJ whole genome shotgun (WGS) entry which is preliminary data.</text>
</comment>
<dbReference type="PANTHER" id="PTHR30413">
    <property type="entry name" value="INNER MEMBRANE TRANSPORT PERMEASE"/>
    <property type="match status" value="1"/>
</dbReference>
<dbReference type="Proteomes" id="UP000265801">
    <property type="component" value="Unassembled WGS sequence"/>
</dbReference>
<evidence type="ECO:0000256" key="6">
    <source>
        <dbReference type="ARBA" id="ARBA00022989"/>
    </source>
</evidence>